<evidence type="ECO:0000313" key="14">
    <source>
        <dbReference type="Proteomes" id="UP000422989"/>
    </source>
</evidence>
<feature type="domain" description="Cytidyltransferase-like" evidence="12">
    <location>
        <begin position="353"/>
        <end position="452"/>
    </location>
</feature>
<dbReference type="InterPro" id="IPR011611">
    <property type="entry name" value="PfkB_dom"/>
</dbReference>
<dbReference type="GO" id="GO:0033786">
    <property type="term" value="F:heptose-1-phosphate adenylyltransferase activity"/>
    <property type="evidence" value="ECO:0007669"/>
    <property type="project" value="UniProtKB-UniRule"/>
</dbReference>
<dbReference type="SUPFAM" id="SSF52374">
    <property type="entry name" value="Nucleotidylyl transferase"/>
    <property type="match status" value="1"/>
</dbReference>
<comment type="pathway">
    <text evidence="10">Nucleotide-sugar biosynthesis; ADP-L-glycero-beta-D-manno-heptose biosynthesis; ADP-L-glycero-beta-D-manno-heptose from D-glycero-beta-D-manno-heptose 7-phosphate: step 3/4.</text>
</comment>
<keyword evidence="7 10" id="KW-0511">Multifunctional enzyme</keyword>
<comment type="similarity">
    <text evidence="10">In the C-terminal section; belongs to the cytidylyltransferase family.</text>
</comment>
<keyword evidence="2 10" id="KW-0808">Transferase</keyword>
<feature type="region of interest" description="Ribokinase" evidence="10">
    <location>
        <begin position="1"/>
        <end position="330"/>
    </location>
</feature>
<dbReference type="GO" id="GO:0005829">
    <property type="term" value="C:cytosol"/>
    <property type="evidence" value="ECO:0007669"/>
    <property type="project" value="TreeGrafter"/>
</dbReference>
<keyword evidence="14" id="KW-1185">Reference proteome</keyword>
<evidence type="ECO:0000259" key="11">
    <source>
        <dbReference type="Pfam" id="PF00294"/>
    </source>
</evidence>
<dbReference type="RefSeq" id="WP_156241121.1">
    <property type="nucleotide sequence ID" value="NZ_BAAAZL010000002.1"/>
</dbReference>
<feature type="active site" evidence="10">
    <location>
        <position position="276"/>
    </location>
</feature>
<dbReference type="GO" id="GO:0033785">
    <property type="term" value="F:heptose 7-phosphate kinase activity"/>
    <property type="evidence" value="ECO:0007669"/>
    <property type="project" value="UniProtKB-UniRule"/>
</dbReference>
<comment type="similarity">
    <text evidence="10">In the N-terminal section; belongs to the carbohydrate kinase PfkB family.</text>
</comment>
<dbReference type="InterPro" id="IPR002173">
    <property type="entry name" value="Carboh/pur_kinase_PfkB_CS"/>
</dbReference>
<dbReference type="EC" id="2.7.7.70" evidence="10"/>
<dbReference type="UniPathway" id="UPA00356">
    <property type="reaction ID" value="UER00437"/>
</dbReference>
<dbReference type="EC" id="2.7.1.167" evidence="10"/>
<dbReference type="GO" id="GO:0005524">
    <property type="term" value="F:ATP binding"/>
    <property type="evidence" value="ECO:0007669"/>
    <property type="project" value="UniProtKB-UniRule"/>
</dbReference>
<evidence type="ECO:0000256" key="1">
    <source>
        <dbReference type="ARBA" id="ARBA00004713"/>
    </source>
</evidence>
<sequence>MSALDDLGVIRARAPRVVVIGDYLLDGWWSGDISRLAREAPAPVVDVAERVHAPGGAANTAMNLAALGARVEAVGVVGEDEAGRTLRAALAEAGVDVARLRPVADTRTTTKVRVMSGDQLMLRIDETHEGGWPQHAVEGLVADALAATDGADAQLICDYGSTLLSDAVVAALGAGDRPALRVVDAHDLARWRALEPDLVTPNAGETERVLGAPLGAGEERPERVAAHAGDILAATGAHAAVVTLDRTGTVLLQPDHPPLRTHAHPTPEKQASGAGDVFVAALTVAAAAGLPVTSACALAQQAADVAVRKPGTCVCSLDELAAWAGRPSDAALSADELAVEIERRRAEGERVVFTNGCFDVLHRGHTSYLRQAKRLGDVLVVAVNGDDSVRRLKGPDRPVNGSSDRANVLAALECVDYVTVFDEDTPSALIRRLRPDVYAKGGDYTPEMLAETAEVRAVGGEVAILDYVSDHSTTEILGRIRAVPTATEGMPPR</sequence>
<comment type="function">
    <text evidence="10">Catalyzes the phosphorylation of D-glycero-D-manno-heptose 7-phosphate at the C-1 position to selectively form D-glycero-beta-D-manno-heptose-1,7-bisphosphate.</text>
</comment>
<dbReference type="InterPro" id="IPR023030">
    <property type="entry name" value="Bifunc_HldE"/>
</dbReference>
<dbReference type="SUPFAM" id="SSF53613">
    <property type="entry name" value="Ribokinase-like"/>
    <property type="match status" value="1"/>
</dbReference>
<dbReference type="PANTHER" id="PTHR46969:SF1">
    <property type="entry name" value="BIFUNCTIONAL PROTEIN HLDE"/>
    <property type="match status" value="1"/>
</dbReference>
<dbReference type="UniPathway" id="UPA00958"/>
<evidence type="ECO:0000259" key="12">
    <source>
        <dbReference type="Pfam" id="PF01467"/>
    </source>
</evidence>
<dbReference type="Gene3D" id="3.40.50.620">
    <property type="entry name" value="HUPs"/>
    <property type="match status" value="1"/>
</dbReference>
<dbReference type="NCBIfam" id="TIGR02199">
    <property type="entry name" value="rfaE_dom_II"/>
    <property type="match status" value="1"/>
</dbReference>
<comment type="function">
    <text evidence="10">Catalyzes the ADP transfer from ATP to D-glycero-beta-D-manno-heptose 1-phosphate, yielding ADP-D-glycero-beta-D-manno-heptose.</text>
</comment>
<name>A0A6I6E5X7_9MICO</name>
<dbReference type="Pfam" id="PF00294">
    <property type="entry name" value="PfkB"/>
    <property type="match status" value="1"/>
</dbReference>
<feature type="binding site" evidence="10">
    <location>
        <begin position="202"/>
        <end position="205"/>
    </location>
    <ligand>
        <name>ATP</name>
        <dbReference type="ChEBI" id="CHEBI:30616"/>
    </ligand>
</feature>
<comment type="catalytic activity">
    <reaction evidence="10">
        <text>D-glycero-beta-D-manno-heptose 7-phosphate + ATP = D-glycero-beta-D-manno-heptose 1,7-bisphosphate + ADP + H(+)</text>
        <dbReference type="Rhea" id="RHEA:27473"/>
        <dbReference type="ChEBI" id="CHEBI:15378"/>
        <dbReference type="ChEBI" id="CHEBI:30616"/>
        <dbReference type="ChEBI" id="CHEBI:60204"/>
        <dbReference type="ChEBI" id="CHEBI:60208"/>
        <dbReference type="ChEBI" id="CHEBI:456216"/>
        <dbReference type="EC" id="2.7.1.167"/>
    </reaction>
</comment>
<evidence type="ECO:0000256" key="2">
    <source>
        <dbReference type="ARBA" id="ARBA00022679"/>
    </source>
</evidence>
<evidence type="ECO:0000256" key="7">
    <source>
        <dbReference type="ARBA" id="ARBA00023268"/>
    </source>
</evidence>
<dbReference type="InterPro" id="IPR004821">
    <property type="entry name" value="Cyt_trans-like"/>
</dbReference>
<evidence type="ECO:0000256" key="9">
    <source>
        <dbReference type="ARBA" id="ARBA00047428"/>
    </source>
</evidence>
<reference evidence="13 14" key="1">
    <citation type="submission" date="2018-09" db="EMBL/GenBank/DDBJ databases">
        <title>Whole genome sequencing of Microbacterium oryzae strain MB-10T.</title>
        <authorList>
            <person name="Das S.K."/>
        </authorList>
    </citation>
    <scope>NUCLEOTIDE SEQUENCE [LARGE SCALE GENOMIC DNA]</scope>
    <source>
        <strain evidence="13 14">MB-10</strain>
    </source>
</reference>
<dbReference type="GO" id="GO:0097171">
    <property type="term" value="P:ADP-L-glycero-beta-D-manno-heptose biosynthetic process"/>
    <property type="evidence" value="ECO:0007669"/>
    <property type="project" value="UniProtKB-UniPathway"/>
</dbReference>
<keyword evidence="8 10" id="KW-0119">Carbohydrate metabolism</keyword>
<dbReference type="NCBIfam" id="TIGR00125">
    <property type="entry name" value="cyt_tran_rel"/>
    <property type="match status" value="1"/>
</dbReference>
<dbReference type="Gene3D" id="3.40.1190.20">
    <property type="match status" value="1"/>
</dbReference>
<comment type="subunit">
    <text evidence="10">Homodimer.</text>
</comment>
<dbReference type="EMBL" id="CP032550">
    <property type="protein sequence ID" value="QGU26718.1"/>
    <property type="molecule type" value="Genomic_DNA"/>
</dbReference>
<dbReference type="KEGG" id="moj:D7D94_02820"/>
<keyword evidence="4 10" id="KW-0547">Nucleotide-binding</keyword>
<evidence type="ECO:0000256" key="8">
    <source>
        <dbReference type="ARBA" id="ARBA00023277"/>
    </source>
</evidence>
<dbReference type="GO" id="GO:0016773">
    <property type="term" value="F:phosphotransferase activity, alcohol group as acceptor"/>
    <property type="evidence" value="ECO:0007669"/>
    <property type="project" value="InterPro"/>
</dbReference>
<keyword evidence="6 10" id="KW-0067">ATP-binding</keyword>
<accession>A0A6I6E5X7</accession>
<dbReference type="InterPro" id="IPR029056">
    <property type="entry name" value="Ribokinase-like"/>
</dbReference>
<evidence type="ECO:0000256" key="5">
    <source>
        <dbReference type="ARBA" id="ARBA00022777"/>
    </source>
</evidence>
<comment type="pathway">
    <text evidence="1">Bacterial outer membrane biogenesis; LPS core biosynthesis.</text>
</comment>
<comment type="pathway">
    <text evidence="10">Nucleotide-sugar biosynthesis; ADP-L-glycero-beta-D-manno-heptose biosynthesis; ADP-L-glycero-beta-D-manno-heptose from D-glycero-beta-D-manno-heptose 7-phosphate: step 1/4.</text>
</comment>
<protein>
    <recommendedName>
        <fullName evidence="10">Bifunctional protein HldE</fullName>
    </recommendedName>
    <domain>
        <recommendedName>
            <fullName evidence="10">D-beta-D-heptose 7-phosphate kinase</fullName>
            <ecNumber evidence="10">2.7.1.167</ecNumber>
        </recommendedName>
        <alternativeName>
            <fullName evidence="10">D-beta-D-heptose 7-phosphotransferase</fullName>
        </alternativeName>
        <alternativeName>
            <fullName evidence="10">D-glycero-beta-D-manno-heptose-7-phosphate kinase</fullName>
        </alternativeName>
    </domain>
    <domain>
        <recommendedName>
            <fullName evidence="10">D-beta-D-heptose 1-phosphate adenylyltransferase</fullName>
            <ecNumber evidence="10">2.7.7.70</ecNumber>
        </recommendedName>
        <alternativeName>
            <fullName evidence="10">D-glycero-beta-D-manno-heptose 1-phosphate adenylyltransferase</fullName>
        </alternativeName>
    </domain>
</protein>
<dbReference type="OrthoDB" id="9802794at2"/>
<keyword evidence="3 10" id="KW-0548">Nucleotidyltransferase</keyword>
<proteinExistence type="inferred from homology"/>
<feature type="domain" description="Carbohydrate kinase PfkB" evidence="11">
    <location>
        <begin position="40"/>
        <end position="315"/>
    </location>
</feature>
<dbReference type="GO" id="GO:0009244">
    <property type="term" value="P:lipopolysaccharide core region biosynthetic process"/>
    <property type="evidence" value="ECO:0007669"/>
    <property type="project" value="UniProtKB-UniPathway"/>
</dbReference>
<dbReference type="InterPro" id="IPR011914">
    <property type="entry name" value="RfaE_dom_II"/>
</dbReference>
<dbReference type="HAMAP" id="MF_01603">
    <property type="entry name" value="HldE"/>
    <property type="match status" value="1"/>
</dbReference>
<organism evidence="13 14">
    <name type="scientific">Microbacterium oryzae</name>
    <dbReference type="NCBI Taxonomy" id="743009"/>
    <lineage>
        <taxon>Bacteria</taxon>
        <taxon>Bacillati</taxon>
        <taxon>Actinomycetota</taxon>
        <taxon>Actinomycetes</taxon>
        <taxon>Micrococcales</taxon>
        <taxon>Microbacteriaceae</taxon>
        <taxon>Microbacterium</taxon>
    </lineage>
</organism>
<dbReference type="Pfam" id="PF01467">
    <property type="entry name" value="CTP_transf_like"/>
    <property type="match status" value="1"/>
</dbReference>
<comment type="catalytic activity">
    <reaction evidence="9 10">
        <text>D-glycero-beta-D-manno-heptose 1-phosphate + ATP + H(+) = ADP-D-glycero-beta-D-manno-heptose + diphosphate</text>
        <dbReference type="Rhea" id="RHEA:27465"/>
        <dbReference type="ChEBI" id="CHEBI:15378"/>
        <dbReference type="ChEBI" id="CHEBI:30616"/>
        <dbReference type="ChEBI" id="CHEBI:33019"/>
        <dbReference type="ChEBI" id="CHEBI:59967"/>
        <dbReference type="ChEBI" id="CHEBI:61593"/>
        <dbReference type="EC" id="2.7.7.70"/>
    </reaction>
</comment>
<keyword evidence="5 10" id="KW-0418">Kinase</keyword>
<dbReference type="PANTHER" id="PTHR46969">
    <property type="entry name" value="BIFUNCTIONAL PROTEIN HLDE"/>
    <property type="match status" value="1"/>
</dbReference>
<feature type="region of interest" description="Cytidylyltransferase" evidence="10">
    <location>
        <begin position="353"/>
        <end position="493"/>
    </location>
</feature>
<evidence type="ECO:0000256" key="3">
    <source>
        <dbReference type="ARBA" id="ARBA00022695"/>
    </source>
</evidence>
<dbReference type="PROSITE" id="PS00583">
    <property type="entry name" value="PFKB_KINASES_1"/>
    <property type="match status" value="1"/>
</dbReference>
<evidence type="ECO:0000256" key="10">
    <source>
        <dbReference type="HAMAP-Rule" id="MF_01603"/>
    </source>
</evidence>
<evidence type="ECO:0000256" key="4">
    <source>
        <dbReference type="ARBA" id="ARBA00022741"/>
    </source>
</evidence>
<dbReference type="InterPro" id="IPR014729">
    <property type="entry name" value="Rossmann-like_a/b/a_fold"/>
</dbReference>
<dbReference type="AlphaFoldDB" id="A0A6I6E5X7"/>
<evidence type="ECO:0000313" key="13">
    <source>
        <dbReference type="EMBL" id="QGU26718.1"/>
    </source>
</evidence>
<dbReference type="Proteomes" id="UP000422989">
    <property type="component" value="Chromosome"/>
</dbReference>
<evidence type="ECO:0000256" key="6">
    <source>
        <dbReference type="ARBA" id="ARBA00022840"/>
    </source>
</evidence>
<gene>
    <name evidence="13" type="primary">rfaE2</name>
    <name evidence="10" type="synonym">hldE</name>
    <name evidence="13" type="ORF">D7D94_02820</name>
</gene>